<dbReference type="GeneID" id="28733561"/>
<dbReference type="InterPro" id="IPR003663">
    <property type="entry name" value="Sugar/inositol_transpt"/>
</dbReference>
<dbReference type="PANTHER" id="PTHR48022:SF10">
    <property type="entry name" value="MAJOR FACILITATOR SUPERFAMILY (MFS) PROFILE DOMAIN-CONTAINING PROTEIN"/>
    <property type="match status" value="1"/>
</dbReference>
<comment type="subcellular location">
    <subcellularLocation>
        <location evidence="1">Membrane</location>
        <topology evidence="1">Multi-pass membrane protein</topology>
    </subcellularLocation>
</comment>
<evidence type="ECO:0000256" key="4">
    <source>
        <dbReference type="ARBA" id="ARBA00022692"/>
    </source>
</evidence>
<feature type="transmembrane region" description="Helical" evidence="8">
    <location>
        <begin position="123"/>
        <end position="145"/>
    </location>
</feature>
<dbReference type="SUPFAM" id="SSF103473">
    <property type="entry name" value="MFS general substrate transporter"/>
    <property type="match status" value="1"/>
</dbReference>
<feature type="transmembrane region" description="Helical" evidence="8">
    <location>
        <begin position="100"/>
        <end position="117"/>
    </location>
</feature>
<evidence type="ECO:0000256" key="6">
    <source>
        <dbReference type="ARBA" id="ARBA00023136"/>
    </source>
</evidence>
<evidence type="ECO:0000313" key="10">
    <source>
        <dbReference type="EMBL" id="KPI42658.1"/>
    </source>
</evidence>
<evidence type="ECO:0000259" key="9">
    <source>
        <dbReference type="PROSITE" id="PS50850"/>
    </source>
</evidence>
<dbReference type="InterPro" id="IPR005829">
    <property type="entry name" value="Sugar_transporter_CS"/>
</dbReference>
<name>A0A0N0NPF3_9EURO</name>
<keyword evidence="11" id="KW-1185">Reference proteome</keyword>
<dbReference type="InterPro" id="IPR050360">
    <property type="entry name" value="MFS_Sugar_Transporters"/>
</dbReference>
<dbReference type="AlphaFoldDB" id="A0A0N0NPF3"/>
<dbReference type="RefSeq" id="XP_018002621.1">
    <property type="nucleotide sequence ID" value="XM_018141681.1"/>
</dbReference>
<feature type="transmembrane region" description="Helical" evidence="8">
    <location>
        <begin position="279"/>
        <end position="300"/>
    </location>
</feature>
<keyword evidence="6 8" id="KW-0472">Membrane</keyword>
<dbReference type="VEuPathDB" id="FungiDB:AB675_1766"/>
<evidence type="ECO:0000256" key="2">
    <source>
        <dbReference type="ARBA" id="ARBA00010992"/>
    </source>
</evidence>
<feature type="transmembrane region" description="Helical" evidence="8">
    <location>
        <begin position="343"/>
        <end position="360"/>
    </location>
</feature>
<dbReference type="PANTHER" id="PTHR48022">
    <property type="entry name" value="PLASTIDIC GLUCOSE TRANSPORTER 4"/>
    <property type="match status" value="1"/>
</dbReference>
<gene>
    <name evidence="10" type="ORF">AB675_1766</name>
</gene>
<keyword evidence="5 8" id="KW-1133">Transmembrane helix</keyword>
<sequence length="521" mass="56895">MATSTDILSGIQPQHNNTKVILYSLIIALAACSFGFDQATTGGFLAMPAFHRDFGTYSPQLGTYAMTAHHQTLMYGLEVVFIVIGSTAAGWLSNFHGRKVGLYLCAIATIVGAALQMPPHYAVMVVGRCIMGLAIGFAATFSIAFWSEIAPAHMRGVIVIFYQFFLNIANFIGSCVDQGTHGIMNGWAYRAPLLTMMGPPLLMIGLVWLVPESPRYLVTRDRNDKARTNLQKLRGESYTDAEIDAEIEATIKFTALERQIDASTSYLDCFRGTDRRRTLIAIMMMVGQQFMGVAFLAGYMTYFFALVGFTDAFIVSVITNAVAIAGTFAAFPIVKYCGRRRTMITGAFVNSFCLLSFASINEAHPGSPAAAKCLIAFICIFSFTYSATWGSIGPIVIGEVPSNARRSKTVSIALGASFLVALTVITSIPYLIGPTYLNLGTKIGFVFGGLTVLVTIGTIFFLPETRDRTLEEIDEMFLNRIPTRQFRTYVCTQRVAGYDLSGDQMVQKADLAEIEEVPKSA</sequence>
<evidence type="ECO:0000256" key="5">
    <source>
        <dbReference type="ARBA" id="ARBA00022989"/>
    </source>
</evidence>
<feature type="transmembrane region" description="Helical" evidence="8">
    <location>
        <begin position="312"/>
        <end position="331"/>
    </location>
</feature>
<dbReference type="InterPro" id="IPR036259">
    <property type="entry name" value="MFS_trans_sf"/>
</dbReference>
<dbReference type="Pfam" id="PF00083">
    <property type="entry name" value="Sugar_tr"/>
    <property type="match status" value="1"/>
</dbReference>
<feature type="transmembrane region" description="Helical" evidence="8">
    <location>
        <begin position="20"/>
        <end position="36"/>
    </location>
</feature>
<dbReference type="FunFam" id="1.20.1250.20:FF:000078">
    <property type="entry name" value="MFS maltose transporter, putative"/>
    <property type="match status" value="1"/>
</dbReference>
<dbReference type="InterPro" id="IPR020846">
    <property type="entry name" value="MFS_dom"/>
</dbReference>
<feature type="transmembrane region" description="Helical" evidence="8">
    <location>
        <begin position="443"/>
        <end position="462"/>
    </location>
</feature>
<feature type="transmembrane region" description="Helical" evidence="8">
    <location>
        <begin position="73"/>
        <end position="93"/>
    </location>
</feature>
<keyword evidence="3 7" id="KW-0813">Transport</keyword>
<dbReference type="InterPro" id="IPR005828">
    <property type="entry name" value="MFS_sugar_transport-like"/>
</dbReference>
<evidence type="ECO:0000256" key="3">
    <source>
        <dbReference type="ARBA" id="ARBA00022448"/>
    </source>
</evidence>
<evidence type="ECO:0000256" key="1">
    <source>
        <dbReference type="ARBA" id="ARBA00004141"/>
    </source>
</evidence>
<feature type="transmembrane region" description="Helical" evidence="8">
    <location>
        <begin position="157"/>
        <end position="173"/>
    </location>
</feature>
<protein>
    <submittedName>
        <fullName evidence="10">Hexose transporter 2</fullName>
    </submittedName>
</protein>
<feature type="transmembrane region" description="Helical" evidence="8">
    <location>
        <begin position="409"/>
        <end position="431"/>
    </location>
</feature>
<dbReference type="GO" id="GO:0005351">
    <property type="term" value="F:carbohydrate:proton symporter activity"/>
    <property type="evidence" value="ECO:0007669"/>
    <property type="project" value="TreeGrafter"/>
</dbReference>
<organism evidence="10 11">
    <name type="scientific">Cyphellophora attinorum</name>
    <dbReference type="NCBI Taxonomy" id="1664694"/>
    <lineage>
        <taxon>Eukaryota</taxon>
        <taxon>Fungi</taxon>
        <taxon>Dikarya</taxon>
        <taxon>Ascomycota</taxon>
        <taxon>Pezizomycotina</taxon>
        <taxon>Eurotiomycetes</taxon>
        <taxon>Chaetothyriomycetidae</taxon>
        <taxon>Chaetothyriales</taxon>
        <taxon>Cyphellophoraceae</taxon>
        <taxon>Cyphellophora</taxon>
    </lineage>
</organism>
<proteinExistence type="inferred from homology"/>
<dbReference type="PROSITE" id="PS50850">
    <property type="entry name" value="MFS"/>
    <property type="match status" value="1"/>
</dbReference>
<feature type="domain" description="Major facilitator superfamily (MFS) profile" evidence="9">
    <location>
        <begin position="23"/>
        <end position="466"/>
    </location>
</feature>
<evidence type="ECO:0000256" key="7">
    <source>
        <dbReference type="RuleBase" id="RU003346"/>
    </source>
</evidence>
<dbReference type="Proteomes" id="UP000038010">
    <property type="component" value="Unassembled WGS sequence"/>
</dbReference>
<keyword evidence="4 8" id="KW-0812">Transmembrane</keyword>
<evidence type="ECO:0000256" key="8">
    <source>
        <dbReference type="SAM" id="Phobius"/>
    </source>
</evidence>
<feature type="transmembrane region" description="Helical" evidence="8">
    <location>
        <begin position="193"/>
        <end position="210"/>
    </location>
</feature>
<comment type="similarity">
    <text evidence="2 7">Belongs to the major facilitator superfamily. Sugar transporter (TC 2.A.1.1) family.</text>
</comment>
<dbReference type="EMBL" id="LFJN01000006">
    <property type="protein sequence ID" value="KPI42658.1"/>
    <property type="molecule type" value="Genomic_DNA"/>
</dbReference>
<evidence type="ECO:0000313" key="11">
    <source>
        <dbReference type="Proteomes" id="UP000038010"/>
    </source>
</evidence>
<feature type="transmembrane region" description="Helical" evidence="8">
    <location>
        <begin position="375"/>
        <end position="397"/>
    </location>
</feature>
<accession>A0A0N0NPF3</accession>
<dbReference type="PROSITE" id="PS00217">
    <property type="entry name" value="SUGAR_TRANSPORT_2"/>
    <property type="match status" value="1"/>
</dbReference>
<dbReference type="NCBIfam" id="TIGR00879">
    <property type="entry name" value="SP"/>
    <property type="match status" value="1"/>
</dbReference>
<dbReference type="OrthoDB" id="6133115at2759"/>
<reference evidence="10 11" key="1">
    <citation type="submission" date="2015-06" db="EMBL/GenBank/DDBJ databases">
        <title>Draft genome of the ant-associated black yeast Phialophora attae CBS 131958.</title>
        <authorList>
            <person name="Moreno L.F."/>
            <person name="Stielow B.J."/>
            <person name="de Hoog S."/>
            <person name="Vicente V.A."/>
            <person name="Weiss V.A."/>
            <person name="de Vries M."/>
            <person name="Cruz L.M."/>
            <person name="Souza E.M."/>
        </authorList>
    </citation>
    <scope>NUCLEOTIDE SEQUENCE [LARGE SCALE GENOMIC DNA]</scope>
    <source>
        <strain evidence="10 11">CBS 131958</strain>
    </source>
</reference>
<dbReference type="Gene3D" id="1.20.1250.20">
    <property type="entry name" value="MFS general substrate transporter like domains"/>
    <property type="match status" value="1"/>
</dbReference>
<dbReference type="GO" id="GO:0016020">
    <property type="term" value="C:membrane"/>
    <property type="evidence" value="ECO:0007669"/>
    <property type="project" value="UniProtKB-SubCell"/>
</dbReference>
<dbReference type="PRINTS" id="PR00171">
    <property type="entry name" value="SUGRTRNSPORT"/>
</dbReference>
<comment type="caution">
    <text evidence="10">The sequence shown here is derived from an EMBL/GenBank/DDBJ whole genome shotgun (WGS) entry which is preliminary data.</text>
</comment>